<protein>
    <recommendedName>
        <fullName evidence="3">Transmembrane protein</fullName>
    </recommendedName>
</protein>
<dbReference type="AlphaFoldDB" id="A0A396HL66"/>
<sequence>MAAGSSRNDEGIVEALSAMAQVLAHANFNNMFFSRIILVIYYMCLYVLLCDYLPLCVYYLGLVDFWSRIVI</sequence>
<keyword evidence="1" id="KW-0472">Membrane</keyword>
<dbReference type="EMBL" id="PSQE01000006">
    <property type="protein sequence ID" value="RHN51637.1"/>
    <property type="molecule type" value="Genomic_DNA"/>
</dbReference>
<feature type="transmembrane region" description="Helical" evidence="1">
    <location>
        <begin position="39"/>
        <end position="61"/>
    </location>
</feature>
<dbReference type="Proteomes" id="UP000265566">
    <property type="component" value="Chromosome 6"/>
</dbReference>
<organism evidence="2">
    <name type="scientific">Medicago truncatula</name>
    <name type="common">Barrel medic</name>
    <name type="synonym">Medicago tribuloides</name>
    <dbReference type="NCBI Taxonomy" id="3880"/>
    <lineage>
        <taxon>Eukaryota</taxon>
        <taxon>Viridiplantae</taxon>
        <taxon>Streptophyta</taxon>
        <taxon>Embryophyta</taxon>
        <taxon>Tracheophyta</taxon>
        <taxon>Spermatophyta</taxon>
        <taxon>Magnoliopsida</taxon>
        <taxon>eudicotyledons</taxon>
        <taxon>Gunneridae</taxon>
        <taxon>Pentapetalae</taxon>
        <taxon>rosids</taxon>
        <taxon>fabids</taxon>
        <taxon>Fabales</taxon>
        <taxon>Fabaceae</taxon>
        <taxon>Papilionoideae</taxon>
        <taxon>50 kb inversion clade</taxon>
        <taxon>NPAAA clade</taxon>
        <taxon>Hologalegina</taxon>
        <taxon>IRL clade</taxon>
        <taxon>Trifolieae</taxon>
        <taxon>Medicago</taxon>
    </lineage>
</organism>
<accession>A0A396HL66</accession>
<evidence type="ECO:0000313" key="2">
    <source>
        <dbReference type="EMBL" id="RHN51637.1"/>
    </source>
</evidence>
<proteinExistence type="predicted"/>
<gene>
    <name evidence="2" type="ORF">MtrunA17_Chr6g0470921</name>
</gene>
<keyword evidence="1" id="KW-1133">Transmembrane helix</keyword>
<name>A0A396HL66_MEDTR</name>
<reference evidence="2" key="1">
    <citation type="journal article" date="2018" name="Nat. Plants">
        <title>Whole-genome landscape of Medicago truncatula symbiotic genes.</title>
        <authorList>
            <person name="Pecrix Y."/>
            <person name="Gamas P."/>
            <person name="Carrere S."/>
        </authorList>
    </citation>
    <scope>NUCLEOTIDE SEQUENCE</scope>
    <source>
        <tissue evidence="2">Leaves</tissue>
    </source>
</reference>
<evidence type="ECO:0000256" key="1">
    <source>
        <dbReference type="SAM" id="Phobius"/>
    </source>
</evidence>
<dbReference type="Gramene" id="rna36117">
    <property type="protein sequence ID" value="RHN51637.1"/>
    <property type="gene ID" value="gene36117"/>
</dbReference>
<evidence type="ECO:0008006" key="3">
    <source>
        <dbReference type="Google" id="ProtNLM"/>
    </source>
</evidence>
<comment type="caution">
    <text evidence="2">The sequence shown here is derived from an EMBL/GenBank/DDBJ whole genome shotgun (WGS) entry which is preliminary data.</text>
</comment>
<keyword evidence="1" id="KW-0812">Transmembrane</keyword>